<protein>
    <recommendedName>
        <fullName evidence="2">DUF4412 domain-containing protein</fullName>
    </recommendedName>
</protein>
<comment type="caution">
    <text evidence="3">The sequence shown here is derived from an EMBL/GenBank/DDBJ whole genome shotgun (WGS) entry which is preliminary data.</text>
</comment>
<feature type="chain" id="PRO_5019409860" description="DUF4412 domain-containing protein" evidence="1">
    <location>
        <begin position="25"/>
        <end position="318"/>
    </location>
</feature>
<keyword evidence="4" id="KW-1185">Reference proteome</keyword>
<feature type="signal peptide" evidence="1">
    <location>
        <begin position="1"/>
        <end position="24"/>
    </location>
</feature>
<proteinExistence type="predicted"/>
<sequence>MKKAIQLMAAITALLFLSAQPAKAQLLKKLQDKVNKKIENRIDQEADEQIDKTLDQVFEGDSTSAQTNDDSSDLSDQQRMSNIMKGLGMSGEPVPIADSYHFQSKIQMHIESYDDKGKLESDGEFITWVSPSMKNFAYEFVSGNIARDGKGLIIMDVENNAMIILSEEDSKKTGIVYGFNPDAFSSWSDSLADYEDYEPANVNLNPYLEKTGRTKTISGYSCDEYHYNNPEEDTEANFWLSKEADFSTKDMISSIFKTASYSNGMPWGFIMESESWNKNTKERNLMKVTEINKNANTRFNLSDYQITNLGSMNIPAGN</sequence>
<gene>
    <name evidence="3" type="ORF">BC643_4126</name>
</gene>
<dbReference type="Proteomes" id="UP000283387">
    <property type="component" value="Unassembled WGS sequence"/>
</dbReference>
<evidence type="ECO:0000259" key="2">
    <source>
        <dbReference type="Pfam" id="PF14371"/>
    </source>
</evidence>
<dbReference type="InterPro" id="IPR025524">
    <property type="entry name" value="DUF4412"/>
</dbReference>
<evidence type="ECO:0000313" key="3">
    <source>
        <dbReference type="EMBL" id="RKD86433.1"/>
    </source>
</evidence>
<evidence type="ECO:0000313" key="4">
    <source>
        <dbReference type="Proteomes" id="UP000283387"/>
    </source>
</evidence>
<dbReference type="OrthoDB" id="1524221at2"/>
<dbReference type="Pfam" id="PF14371">
    <property type="entry name" value="DUF4412"/>
    <property type="match status" value="1"/>
</dbReference>
<evidence type="ECO:0000256" key="1">
    <source>
        <dbReference type="SAM" id="SignalP"/>
    </source>
</evidence>
<keyword evidence="1" id="KW-0732">Signal</keyword>
<organism evidence="3 4">
    <name type="scientific">Mangrovibacterium diazotrophicum</name>
    <dbReference type="NCBI Taxonomy" id="1261403"/>
    <lineage>
        <taxon>Bacteria</taxon>
        <taxon>Pseudomonadati</taxon>
        <taxon>Bacteroidota</taxon>
        <taxon>Bacteroidia</taxon>
        <taxon>Marinilabiliales</taxon>
        <taxon>Prolixibacteraceae</taxon>
        <taxon>Mangrovibacterium</taxon>
    </lineage>
</organism>
<dbReference type="RefSeq" id="WP_120275131.1">
    <property type="nucleotide sequence ID" value="NZ_RAPN01000004.1"/>
</dbReference>
<feature type="domain" description="DUF4412" evidence="2">
    <location>
        <begin position="199"/>
        <end position="254"/>
    </location>
</feature>
<dbReference type="AlphaFoldDB" id="A0A419VWA9"/>
<accession>A0A419VWA9</accession>
<name>A0A419VWA9_9BACT</name>
<dbReference type="EMBL" id="RAPN01000004">
    <property type="protein sequence ID" value="RKD86433.1"/>
    <property type="molecule type" value="Genomic_DNA"/>
</dbReference>
<reference evidence="3 4" key="1">
    <citation type="submission" date="2018-09" db="EMBL/GenBank/DDBJ databases">
        <title>Genomic Encyclopedia of Archaeal and Bacterial Type Strains, Phase II (KMG-II): from individual species to whole genera.</title>
        <authorList>
            <person name="Goeker M."/>
        </authorList>
    </citation>
    <scope>NUCLEOTIDE SEQUENCE [LARGE SCALE GENOMIC DNA]</scope>
    <source>
        <strain evidence="3 4">DSM 27148</strain>
    </source>
</reference>